<dbReference type="EMBL" id="JAPMOS010000021">
    <property type="protein sequence ID" value="KAJ4459292.1"/>
    <property type="molecule type" value="Genomic_DNA"/>
</dbReference>
<keyword evidence="2" id="KW-1185">Reference proteome</keyword>
<reference evidence="1" key="1">
    <citation type="journal article" date="2022" name="bioRxiv">
        <title>Genomics of Preaxostyla Flagellates Illuminates Evolutionary Transitions and the Path Towards Mitochondrial Loss.</title>
        <authorList>
            <person name="Novak L.V.F."/>
            <person name="Treitli S.C."/>
            <person name="Pyrih J."/>
            <person name="Halakuc P."/>
            <person name="Pipaliya S.V."/>
            <person name="Vacek V."/>
            <person name="Brzon O."/>
            <person name="Soukal P."/>
            <person name="Eme L."/>
            <person name="Dacks J.B."/>
            <person name="Karnkowska A."/>
            <person name="Elias M."/>
            <person name="Hampl V."/>
        </authorList>
    </citation>
    <scope>NUCLEOTIDE SEQUENCE</scope>
    <source>
        <strain evidence="1">RCP-MX</strain>
    </source>
</reference>
<dbReference type="PANTHER" id="PTHR10695:SF46">
    <property type="entry name" value="BIFUNCTIONAL COENZYME A SYNTHASE-RELATED"/>
    <property type="match status" value="1"/>
</dbReference>
<organism evidence="1 2">
    <name type="scientific">Paratrimastix pyriformis</name>
    <dbReference type="NCBI Taxonomy" id="342808"/>
    <lineage>
        <taxon>Eukaryota</taxon>
        <taxon>Metamonada</taxon>
        <taxon>Preaxostyla</taxon>
        <taxon>Paratrimastigidae</taxon>
        <taxon>Paratrimastix</taxon>
    </lineage>
</organism>
<keyword evidence="1" id="KW-0548">Nucleotidyltransferase</keyword>
<evidence type="ECO:0000313" key="1">
    <source>
        <dbReference type="EMBL" id="KAJ4459292.1"/>
    </source>
</evidence>
<gene>
    <name evidence="1" type="ORF">PAPYR_4841</name>
</gene>
<keyword evidence="1" id="KW-0808">Transferase</keyword>
<dbReference type="PANTHER" id="PTHR10695">
    <property type="entry name" value="DEPHOSPHO-COA KINASE-RELATED"/>
    <property type="match status" value="1"/>
</dbReference>
<dbReference type="SUPFAM" id="SSF52374">
    <property type="entry name" value="Nucleotidylyl transferase"/>
    <property type="match status" value="1"/>
</dbReference>
<comment type="caution">
    <text evidence="1">The sequence shown here is derived from an EMBL/GenBank/DDBJ whole genome shotgun (WGS) entry which is preliminary data.</text>
</comment>
<evidence type="ECO:0000313" key="2">
    <source>
        <dbReference type="Proteomes" id="UP001141327"/>
    </source>
</evidence>
<protein>
    <submittedName>
        <fullName evidence="1">Pantetheine-phosphate adenylyltransferase</fullName>
    </submittedName>
</protein>
<dbReference type="Proteomes" id="UP001141327">
    <property type="component" value="Unassembled WGS sequence"/>
</dbReference>
<dbReference type="InterPro" id="IPR014729">
    <property type="entry name" value="Rossmann-like_a/b/a_fold"/>
</dbReference>
<proteinExistence type="predicted"/>
<dbReference type="Gene3D" id="3.40.50.620">
    <property type="entry name" value="HUPs"/>
    <property type="match status" value="1"/>
</dbReference>
<sequence length="344" mass="36917">MALLVRVGAAFVDGAARRPELRRFLADLARRQAEQGRSKLYLELGGDPRNSISADELCTLLDPLYMAPFSTAPSVDLVVLFEVAGVSPAAERLEDVTEALGDYTSSEIAAINAVRTSRQFTPLTLLTSPVLPARSIPLELPATSCRWPLYGRLCLGGTFDHIHPGHKILLTLGALTATRVVQVGISVRGSACEFFILVASQGVWTSTARHHHRHHHPDALLAKKQFAEALQPWEERARIVERFAKALRPDLTWMMVPITATEGSSVTCAELEAIIVSAETSGAVEGINAARQKRGHGPLAAVVIPLVMGGSSKVSSTDLRRLDLIGRRSGAPAPAAPAPADPSR</sequence>
<dbReference type="GO" id="GO:0016779">
    <property type="term" value="F:nucleotidyltransferase activity"/>
    <property type="evidence" value="ECO:0007669"/>
    <property type="project" value="UniProtKB-KW"/>
</dbReference>
<accession>A0ABQ8ULH8</accession>
<name>A0ABQ8ULH8_9EUKA</name>